<keyword evidence="3" id="KW-1185">Reference proteome</keyword>
<sequence length="153" mass="16925">MDSLLVNPLSHIPLFCQQSSRQSTDSRYRDPEEEEPSCTKLMTELQQALTAPRPTATFAGDAPADGFQQTALRKTHSEPTFAAAVALSTTPASVRPNFMDHPTLDADYEQELAKRRQLCEEAAVLLLSQLDSSSHLSTPDDSPLKRLLDARDR</sequence>
<evidence type="ECO:0000256" key="1">
    <source>
        <dbReference type="SAM" id="MobiDB-lite"/>
    </source>
</evidence>
<evidence type="ECO:0000313" key="3">
    <source>
        <dbReference type="Proteomes" id="UP000281553"/>
    </source>
</evidence>
<name>A0A3P7LX26_DIBLA</name>
<reference evidence="2 3" key="1">
    <citation type="submission" date="2018-11" db="EMBL/GenBank/DDBJ databases">
        <authorList>
            <consortium name="Pathogen Informatics"/>
        </authorList>
    </citation>
    <scope>NUCLEOTIDE SEQUENCE [LARGE SCALE GENOMIC DNA]</scope>
</reference>
<dbReference type="OrthoDB" id="6250032at2759"/>
<dbReference type="Proteomes" id="UP000281553">
    <property type="component" value="Unassembled WGS sequence"/>
</dbReference>
<evidence type="ECO:0000313" key="2">
    <source>
        <dbReference type="EMBL" id="VDN15593.1"/>
    </source>
</evidence>
<protein>
    <submittedName>
        <fullName evidence="2">Uncharacterized protein</fullName>
    </submittedName>
</protein>
<dbReference type="EMBL" id="UYRU01063017">
    <property type="protein sequence ID" value="VDN15593.1"/>
    <property type="molecule type" value="Genomic_DNA"/>
</dbReference>
<gene>
    <name evidence="2" type="ORF">DILT_LOCUS11424</name>
</gene>
<feature type="region of interest" description="Disordered" evidence="1">
    <location>
        <begin position="17"/>
        <end position="37"/>
    </location>
</feature>
<proteinExistence type="predicted"/>
<organism evidence="2 3">
    <name type="scientific">Dibothriocephalus latus</name>
    <name type="common">Fish tapeworm</name>
    <name type="synonym">Diphyllobothrium latum</name>
    <dbReference type="NCBI Taxonomy" id="60516"/>
    <lineage>
        <taxon>Eukaryota</taxon>
        <taxon>Metazoa</taxon>
        <taxon>Spiralia</taxon>
        <taxon>Lophotrochozoa</taxon>
        <taxon>Platyhelminthes</taxon>
        <taxon>Cestoda</taxon>
        <taxon>Eucestoda</taxon>
        <taxon>Diphyllobothriidea</taxon>
        <taxon>Diphyllobothriidae</taxon>
        <taxon>Dibothriocephalus</taxon>
    </lineage>
</organism>
<accession>A0A3P7LX26</accession>
<feature type="region of interest" description="Disordered" evidence="1">
    <location>
        <begin position="130"/>
        <end position="153"/>
    </location>
</feature>
<feature type="compositionally biased region" description="Basic and acidic residues" evidence="1">
    <location>
        <begin position="142"/>
        <end position="153"/>
    </location>
</feature>
<dbReference type="AlphaFoldDB" id="A0A3P7LX26"/>